<comment type="caution">
    <text evidence="1">The sequence shown here is derived from an EMBL/GenBank/DDBJ whole genome shotgun (WGS) entry which is preliminary data.</text>
</comment>
<dbReference type="InParanoid" id="A0A2P5F1J6"/>
<dbReference type="AlphaFoldDB" id="A0A2P5F1J6"/>
<organism evidence="1 2">
    <name type="scientific">Trema orientale</name>
    <name type="common">Charcoal tree</name>
    <name type="synonym">Celtis orientalis</name>
    <dbReference type="NCBI Taxonomy" id="63057"/>
    <lineage>
        <taxon>Eukaryota</taxon>
        <taxon>Viridiplantae</taxon>
        <taxon>Streptophyta</taxon>
        <taxon>Embryophyta</taxon>
        <taxon>Tracheophyta</taxon>
        <taxon>Spermatophyta</taxon>
        <taxon>Magnoliopsida</taxon>
        <taxon>eudicotyledons</taxon>
        <taxon>Gunneridae</taxon>
        <taxon>Pentapetalae</taxon>
        <taxon>rosids</taxon>
        <taxon>fabids</taxon>
        <taxon>Rosales</taxon>
        <taxon>Cannabaceae</taxon>
        <taxon>Trema</taxon>
    </lineage>
</organism>
<accession>A0A2P5F1J6</accession>
<keyword evidence="2" id="KW-1185">Reference proteome</keyword>
<protein>
    <submittedName>
        <fullName evidence="1">Uncharacterized protein</fullName>
    </submittedName>
</protein>
<gene>
    <name evidence="1" type="ORF">TorRG33x02_124760</name>
</gene>
<sequence>MAGRTWNEREEINYTSSFEFVLLYGLLKTFGLYPKVVFCREENGEDSIGLNFDRLLDGKWIRTVVFRLFKVN</sequence>
<evidence type="ECO:0000313" key="1">
    <source>
        <dbReference type="EMBL" id="PON91645.1"/>
    </source>
</evidence>
<dbReference type="Proteomes" id="UP000237000">
    <property type="component" value="Unassembled WGS sequence"/>
</dbReference>
<reference evidence="2" key="1">
    <citation type="submission" date="2016-06" db="EMBL/GenBank/DDBJ databases">
        <title>Parallel loss of symbiosis genes in relatives of nitrogen-fixing non-legume Parasponia.</title>
        <authorList>
            <person name="Van Velzen R."/>
            <person name="Holmer R."/>
            <person name="Bu F."/>
            <person name="Rutten L."/>
            <person name="Van Zeijl A."/>
            <person name="Liu W."/>
            <person name="Santuari L."/>
            <person name="Cao Q."/>
            <person name="Sharma T."/>
            <person name="Shen D."/>
            <person name="Roswanjaya Y."/>
            <person name="Wardhani T."/>
            <person name="Kalhor M.S."/>
            <person name="Jansen J."/>
            <person name="Van den Hoogen J."/>
            <person name="Gungor B."/>
            <person name="Hartog M."/>
            <person name="Hontelez J."/>
            <person name="Verver J."/>
            <person name="Yang W.-C."/>
            <person name="Schijlen E."/>
            <person name="Repin R."/>
            <person name="Schilthuizen M."/>
            <person name="Schranz E."/>
            <person name="Heidstra R."/>
            <person name="Miyata K."/>
            <person name="Fedorova E."/>
            <person name="Kohlen W."/>
            <person name="Bisseling T."/>
            <person name="Smit S."/>
            <person name="Geurts R."/>
        </authorList>
    </citation>
    <scope>NUCLEOTIDE SEQUENCE [LARGE SCALE GENOMIC DNA]</scope>
    <source>
        <strain evidence="2">cv. RG33-2</strain>
    </source>
</reference>
<evidence type="ECO:0000313" key="2">
    <source>
        <dbReference type="Proteomes" id="UP000237000"/>
    </source>
</evidence>
<proteinExistence type="predicted"/>
<name>A0A2P5F1J6_TREOI</name>
<dbReference type="EMBL" id="JXTC01000072">
    <property type="protein sequence ID" value="PON91645.1"/>
    <property type="molecule type" value="Genomic_DNA"/>
</dbReference>